<dbReference type="AlphaFoldDB" id="A0A0N0GNK5"/>
<proteinExistence type="predicted"/>
<dbReference type="InterPro" id="IPR009078">
    <property type="entry name" value="Ferritin-like_SF"/>
</dbReference>
<dbReference type="Pfam" id="PF04305">
    <property type="entry name" value="DUF455"/>
    <property type="match status" value="1"/>
</dbReference>
<feature type="region of interest" description="Disordered" evidence="1">
    <location>
        <begin position="46"/>
        <end position="68"/>
    </location>
</feature>
<dbReference type="SUPFAM" id="SSF47240">
    <property type="entry name" value="Ferritin-like"/>
    <property type="match status" value="1"/>
</dbReference>
<dbReference type="STRING" id="857265.WG78_10545"/>
<name>A0A0N0GNK5_9NEIS</name>
<evidence type="ECO:0000313" key="3">
    <source>
        <dbReference type="Proteomes" id="UP000037939"/>
    </source>
</evidence>
<dbReference type="PANTHER" id="PTHR42782">
    <property type="entry name" value="SI:CH73-314G15.3"/>
    <property type="match status" value="1"/>
</dbReference>
<evidence type="ECO:0000313" key="2">
    <source>
        <dbReference type="EMBL" id="KPC52922.1"/>
    </source>
</evidence>
<gene>
    <name evidence="2" type="ORF">WG78_10545</name>
</gene>
<evidence type="ECO:0008006" key="4">
    <source>
        <dbReference type="Google" id="ProtNLM"/>
    </source>
</evidence>
<keyword evidence="3" id="KW-1185">Reference proteome</keyword>
<sequence length="268" mass="30393">MSDFLTEISAALLDCDISEKMRRVAAISPLSRARFVAFSELDVPPAQRLPNPGRPQRPQLVPPKQVAQRGLGTPEGRAALVHAIAHIEFNAVNLALDALYRFRDMPFDYYVDWLQVAQEEALHFNLLREHLHSYGYEYGDFLAHDGLWTMALRTDHDVLARMALVPRIMEARGLDVTPGIQARLRGVGDQRACEILDIILRDEIGHVRIGNRWYHWCCAQRGLEPVATFVQLLREHEAPAFRGELNQPARLQAGFTAEELELIATLRD</sequence>
<dbReference type="PANTHER" id="PTHR42782:SF4">
    <property type="entry name" value="DUF455 DOMAIN-CONTAINING PROTEIN"/>
    <property type="match status" value="1"/>
</dbReference>
<dbReference type="RefSeq" id="WP_053937765.1">
    <property type="nucleotide sequence ID" value="NZ_LAQT01000008.1"/>
</dbReference>
<dbReference type="CDD" id="cd00657">
    <property type="entry name" value="Ferritin_like"/>
    <property type="match status" value="1"/>
</dbReference>
<accession>A0A0N0GNK5</accession>
<dbReference type="EMBL" id="LAQT01000008">
    <property type="protein sequence ID" value="KPC52922.1"/>
    <property type="molecule type" value="Genomic_DNA"/>
</dbReference>
<dbReference type="PIRSF" id="PIRSF012318">
    <property type="entry name" value="UCP012318"/>
    <property type="match status" value="1"/>
</dbReference>
<dbReference type="InterPro" id="IPR011197">
    <property type="entry name" value="UCP012318"/>
</dbReference>
<dbReference type="InterPro" id="IPR007402">
    <property type="entry name" value="DUF455"/>
</dbReference>
<protein>
    <recommendedName>
        <fullName evidence="4">Ferritin-like domain-containing protein</fullName>
    </recommendedName>
</protein>
<dbReference type="PATRIC" id="fig|857265.3.peg.2168"/>
<comment type="caution">
    <text evidence="2">The sequence shown here is derived from an EMBL/GenBank/DDBJ whole genome shotgun (WGS) entry which is preliminary data.</text>
</comment>
<reference evidence="2 3" key="1">
    <citation type="submission" date="2015-07" db="EMBL/GenBank/DDBJ databases">
        <title>Draft genome sequence of the Amantichitinum ursilacus IGB-41, a new chitin-degrading bacterium.</title>
        <authorList>
            <person name="Kirstahler P."/>
            <person name="Guenther M."/>
            <person name="Grumaz C."/>
            <person name="Rupp S."/>
            <person name="Zibek S."/>
            <person name="Sohn K."/>
        </authorList>
    </citation>
    <scope>NUCLEOTIDE SEQUENCE [LARGE SCALE GENOMIC DNA]</scope>
    <source>
        <strain evidence="2 3">IGB-41</strain>
    </source>
</reference>
<dbReference type="Proteomes" id="UP000037939">
    <property type="component" value="Unassembled WGS sequence"/>
</dbReference>
<organism evidence="2 3">
    <name type="scientific">Amantichitinum ursilacus</name>
    <dbReference type="NCBI Taxonomy" id="857265"/>
    <lineage>
        <taxon>Bacteria</taxon>
        <taxon>Pseudomonadati</taxon>
        <taxon>Pseudomonadota</taxon>
        <taxon>Betaproteobacteria</taxon>
        <taxon>Neisseriales</taxon>
        <taxon>Chitinibacteraceae</taxon>
        <taxon>Amantichitinum</taxon>
    </lineage>
</organism>
<evidence type="ECO:0000256" key="1">
    <source>
        <dbReference type="SAM" id="MobiDB-lite"/>
    </source>
</evidence>